<sequence>MLLNLTGPSRKKMKVEDDFTGVIFEGIFYGPDEFKQLENMLTKAVIYAKLLGSLRSLAIGHVGTLQAPARDVVMLLMAYVKKLEEESGGN</sequence>
<proteinExistence type="inferred from homology"/>
<gene>
    <name evidence="2" type="ORF">HRI_000003600</name>
</gene>
<name>A0A9W7GQ48_HIBTR</name>
<dbReference type="EMBL" id="BSYR01000001">
    <property type="protein sequence ID" value="GMI63343.1"/>
    <property type="molecule type" value="Genomic_DNA"/>
</dbReference>
<dbReference type="Gene3D" id="6.10.250.290">
    <property type="match status" value="1"/>
</dbReference>
<accession>A0A9W7GQ48</accession>
<reference evidence="2" key="1">
    <citation type="submission" date="2023-05" db="EMBL/GenBank/DDBJ databases">
        <title>Genome and transcriptome analyses reveal genes involved in the formation of fine ridges on petal epidermal cells in Hibiscus trionum.</title>
        <authorList>
            <person name="Koshimizu S."/>
            <person name="Masuda S."/>
            <person name="Ishii T."/>
            <person name="Shirasu K."/>
            <person name="Hoshino A."/>
            <person name="Arita M."/>
        </authorList>
    </citation>
    <scope>NUCLEOTIDE SEQUENCE</scope>
    <source>
        <strain evidence="2">Hamamatsu line</strain>
    </source>
</reference>
<keyword evidence="3" id="KW-1185">Reference proteome</keyword>
<dbReference type="Proteomes" id="UP001165190">
    <property type="component" value="Unassembled WGS sequence"/>
</dbReference>
<dbReference type="PANTHER" id="PTHR11560">
    <property type="entry name" value="39S RIBOSOMAL PROTEIN L10, MITOCHONDRIAL"/>
    <property type="match status" value="1"/>
</dbReference>
<dbReference type="InterPro" id="IPR043141">
    <property type="entry name" value="Ribosomal_uL10-like_sf"/>
</dbReference>
<evidence type="ECO:0000313" key="3">
    <source>
        <dbReference type="Proteomes" id="UP001165190"/>
    </source>
</evidence>
<comment type="caution">
    <text evidence="2">The sequence shown here is derived from an EMBL/GenBank/DDBJ whole genome shotgun (WGS) entry which is preliminary data.</text>
</comment>
<dbReference type="OrthoDB" id="360689at2759"/>
<dbReference type="InterPro" id="IPR047865">
    <property type="entry name" value="Ribosomal_uL10_bac_type"/>
</dbReference>
<comment type="similarity">
    <text evidence="1">Belongs to the universal ribosomal protein uL10 family.</text>
</comment>
<organism evidence="2 3">
    <name type="scientific">Hibiscus trionum</name>
    <name type="common">Flower of an hour</name>
    <dbReference type="NCBI Taxonomy" id="183268"/>
    <lineage>
        <taxon>Eukaryota</taxon>
        <taxon>Viridiplantae</taxon>
        <taxon>Streptophyta</taxon>
        <taxon>Embryophyta</taxon>
        <taxon>Tracheophyta</taxon>
        <taxon>Spermatophyta</taxon>
        <taxon>Magnoliopsida</taxon>
        <taxon>eudicotyledons</taxon>
        <taxon>Gunneridae</taxon>
        <taxon>Pentapetalae</taxon>
        <taxon>rosids</taxon>
        <taxon>malvids</taxon>
        <taxon>Malvales</taxon>
        <taxon>Malvaceae</taxon>
        <taxon>Malvoideae</taxon>
        <taxon>Hibiscus</taxon>
    </lineage>
</organism>
<dbReference type="SUPFAM" id="SSF160369">
    <property type="entry name" value="Ribosomal protein L10-like"/>
    <property type="match status" value="1"/>
</dbReference>
<protein>
    <submittedName>
        <fullName evidence="2">EMBRYO DEFECTIVE 3136</fullName>
    </submittedName>
</protein>
<dbReference type="AlphaFoldDB" id="A0A9W7GQ48"/>
<evidence type="ECO:0000256" key="1">
    <source>
        <dbReference type="ARBA" id="ARBA00008889"/>
    </source>
</evidence>
<evidence type="ECO:0000313" key="2">
    <source>
        <dbReference type="EMBL" id="GMI63343.1"/>
    </source>
</evidence>